<accession>A0A5K3EZL6</accession>
<dbReference type="PANTHER" id="PTHR31078:SF1">
    <property type="entry name" value="CILIA- AND FLAGELLA-ASSOCIATED PROTEIN 300"/>
    <property type="match status" value="1"/>
</dbReference>
<proteinExistence type="inferred from homology"/>
<sequence>VDGGFTFYHVPSRNFPSLENQNALNFLMQWSMKGRLHCQCYSFDETFKTYDFQKFATAFFNSDVVRGTLETDEGLPSEECEVEAIHVPCSLLSMDIFNRCVGVVTHPTGRIKSCFEEYHNSVLINDCLKRVLVQFV</sequence>
<evidence type="ECO:0000256" key="6">
    <source>
        <dbReference type="ARBA" id="ARBA00023212"/>
    </source>
</evidence>
<keyword evidence="5" id="KW-0963">Cytoplasm</keyword>
<dbReference type="InterPro" id="IPR029416">
    <property type="entry name" value="CFAP300"/>
</dbReference>
<protein>
    <recommendedName>
        <fullName evidence="4">Cilia- and flagella-associated protein 300</fullName>
    </recommendedName>
</protein>
<reference evidence="8" key="1">
    <citation type="submission" date="2019-11" db="UniProtKB">
        <authorList>
            <consortium name="WormBaseParasite"/>
        </authorList>
    </citation>
    <scope>IDENTIFICATION</scope>
</reference>
<comment type="similarity">
    <text evidence="3">Belongs to the CFAP300 family.</text>
</comment>
<dbReference type="WBParaSite" id="MCU_004267-RC">
    <property type="protein sequence ID" value="MCU_004267-RC"/>
    <property type="gene ID" value="MCU_004267"/>
</dbReference>
<name>A0A5K3EZL6_MESCO</name>
<evidence type="ECO:0000256" key="5">
    <source>
        <dbReference type="ARBA" id="ARBA00022490"/>
    </source>
</evidence>
<keyword evidence="6" id="KW-0206">Cytoskeleton</keyword>
<dbReference type="Pfam" id="PF14926">
    <property type="entry name" value="CFAP300"/>
    <property type="match status" value="1"/>
</dbReference>
<dbReference type="AlphaFoldDB" id="A0A5K3EZL6"/>
<keyword evidence="7" id="KW-0966">Cell projection</keyword>
<evidence type="ECO:0000256" key="7">
    <source>
        <dbReference type="ARBA" id="ARBA00023273"/>
    </source>
</evidence>
<organism evidence="8">
    <name type="scientific">Mesocestoides corti</name>
    <name type="common">Flatworm</name>
    <dbReference type="NCBI Taxonomy" id="53468"/>
    <lineage>
        <taxon>Eukaryota</taxon>
        <taxon>Metazoa</taxon>
        <taxon>Spiralia</taxon>
        <taxon>Lophotrochozoa</taxon>
        <taxon>Platyhelminthes</taxon>
        <taxon>Cestoda</taxon>
        <taxon>Eucestoda</taxon>
        <taxon>Cyclophyllidea</taxon>
        <taxon>Mesocestoididae</taxon>
        <taxon>Mesocestoides</taxon>
    </lineage>
</organism>
<dbReference type="GO" id="GO:0005930">
    <property type="term" value="C:axoneme"/>
    <property type="evidence" value="ECO:0007669"/>
    <property type="project" value="UniProtKB-SubCell"/>
</dbReference>
<dbReference type="PANTHER" id="PTHR31078">
    <property type="entry name" value="CILIA- AND FLAGELLA-ASSOCIATED PROTEIN 300"/>
    <property type="match status" value="1"/>
</dbReference>
<evidence type="ECO:0000256" key="3">
    <source>
        <dbReference type="ARBA" id="ARBA00009205"/>
    </source>
</evidence>
<comment type="function">
    <text evidence="1">Cilium- and flagellum-specific protein that plays a role in axonemal structure organization and motility. May play a role in outer and inner dynein arm assembly.</text>
</comment>
<evidence type="ECO:0000256" key="2">
    <source>
        <dbReference type="ARBA" id="ARBA00004430"/>
    </source>
</evidence>
<evidence type="ECO:0000313" key="8">
    <source>
        <dbReference type="WBParaSite" id="MCU_004267-RC"/>
    </source>
</evidence>
<evidence type="ECO:0000256" key="4">
    <source>
        <dbReference type="ARBA" id="ARBA00022174"/>
    </source>
</evidence>
<comment type="subcellular location">
    <subcellularLocation>
        <location evidence="2">Cytoplasm</location>
        <location evidence="2">Cytoskeleton</location>
        <location evidence="2">Cilium axoneme</location>
    </subcellularLocation>
</comment>
<evidence type="ECO:0000256" key="1">
    <source>
        <dbReference type="ARBA" id="ARBA00002404"/>
    </source>
</evidence>